<dbReference type="InterPro" id="IPR036286">
    <property type="entry name" value="LexA/Signal_pep-like_sf"/>
</dbReference>
<gene>
    <name evidence="5" type="ORF">BKK80_32800</name>
</gene>
<dbReference type="Pfam" id="PF00717">
    <property type="entry name" value="Peptidase_S24"/>
    <property type="match status" value="1"/>
</dbReference>
<protein>
    <recommendedName>
        <fullName evidence="4">Peptidase S24/S26A/S26B/S26C domain-containing protein</fullName>
    </recommendedName>
</protein>
<dbReference type="InterPro" id="IPR039418">
    <property type="entry name" value="LexA-like"/>
</dbReference>
<dbReference type="PANTHER" id="PTHR40661">
    <property type="match status" value="1"/>
</dbReference>
<dbReference type="SUPFAM" id="SSF51306">
    <property type="entry name" value="LexA/Signal peptidase"/>
    <property type="match status" value="1"/>
</dbReference>
<organism evidence="5 6">
    <name type="scientific">Cupriavidus malaysiensis</name>
    <dbReference type="NCBI Taxonomy" id="367825"/>
    <lineage>
        <taxon>Bacteria</taxon>
        <taxon>Pseudomonadati</taxon>
        <taxon>Pseudomonadota</taxon>
        <taxon>Betaproteobacteria</taxon>
        <taxon>Burkholderiales</taxon>
        <taxon>Burkholderiaceae</taxon>
        <taxon>Cupriavidus</taxon>
    </lineage>
</organism>
<keyword evidence="1" id="KW-0805">Transcription regulation</keyword>
<keyword evidence="6" id="KW-1185">Reference proteome</keyword>
<evidence type="ECO:0000256" key="2">
    <source>
        <dbReference type="ARBA" id="ARBA00023125"/>
    </source>
</evidence>
<evidence type="ECO:0000256" key="1">
    <source>
        <dbReference type="ARBA" id="ARBA00023015"/>
    </source>
</evidence>
<name>A0ABN4TZF1_9BURK</name>
<sequence>MDSESRPAVPPAQSDGLAARVGFVLERLGIRKKELAAAVGAPESDVQEWAEGSRKPTLVQATVLQERYQVNAVWLLTGKGQPSPAVAYSDDWHPIPIAPQAFKKIAVVAMAQLGDNGHFCDLEYPVGHGDGYLHFLSADPDAYGLRCVGDSMEPRIRDGEFVVVEPNQAVASGDEVLVKSRDGRVMVKILGYTRDGYTHFLSINQNHKTVKIRAEEIEQLSFVSAIVKASSWRPD</sequence>
<evidence type="ECO:0000313" key="6">
    <source>
        <dbReference type="Proteomes" id="UP000177515"/>
    </source>
</evidence>
<dbReference type="Gene3D" id="1.10.260.40">
    <property type="entry name" value="lambda repressor-like DNA-binding domains"/>
    <property type="match status" value="1"/>
</dbReference>
<dbReference type="Gene3D" id="2.10.109.10">
    <property type="entry name" value="Umud Fragment, subunit A"/>
    <property type="match status" value="1"/>
</dbReference>
<evidence type="ECO:0000256" key="3">
    <source>
        <dbReference type="ARBA" id="ARBA00023163"/>
    </source>
</evidence>
<dbReference type="EMBL" id="CP017755">
    <property type="protein sequence ID" value="AOZ11018.1"/>
    <property type="molecule type" value="Genomic_DNA"/>
</dbReference>
<reference evidence="5 6" key="1">
    <citation type="submission" date="2016-10" db="EMBL/GenBank/DDBJ databases">
        <title>Complete genome sequences of three Cupriavidus strains isolated from various Malaysian environments.</title>
        <authorList>
            <person name="Abdullah A.A.-A."/>
            <person name="Shafie N.A.H."/>
            <person name="Lau N.S."/>
        </authorList>
    </citation>
    <scope>NUCLEOTIDE SEQUENCE [LARGE SCALE GENOMIC DNA]</scope>
    <source>
        <strain evidence="5 6">USMAA1020</strain>
    </source>
</reference>
<evidence type="ECO:0000313" key="5">
    <source>
        <dbReference type="EMBL" id="AOZ11018.1"/>
    </source>
</evidence>
<feature type="domain" description="Peptidase S24/S26A/S26B/S26C" evidence="4">
    <location>
        <begin position="135"/>
        <end position="218"/>
    </location>
</feature>
<proteinExistence type="predicted"/>
<keyword evidence="2" id="KW-0238">DNA-binding</keyword>
<dbReference type="InterPro" id="IPR015927">
    <property type="entry name" value="Peptidase_S24_S26A/B/C"/>
</dbReference>
<evidence type="ECO:0000259" key="4">
    <source>
        <dbReference type="Pfam" id="PF00717"/>
    </source>
</evidence>
<dbReference type="PANTHER" id="PTHR40661:SF3">
    <property type="entry name" value="FELS-1 PROPHAGE TRANSCRIPTIONAL REGULATOR"/>
    <property type="match status" value="1"/>
</dbReference>
<keyword evidence="3" id="KW-0804">Transcription</keyword>
<dbReference type="SUPFAM" id="SSF47413">
    <property type="entry name" value="lambda repressor-like DNA-binding domains"/>
    <property type="match status" value="1"/>
</dbReference>
<dbReference type="CDD" id="cd06529">
    <property type="entry name" value="S24_LexA-like"/>
    <property type="match status" value="1"/>
</dbReference>
<accession>A0ABN4TZF1</accession>
<dbReference type="InterPro" id="IPR010982">
    <property type="entry name" value="Lambda_DNA-bd_dom_sf"/>
</dbReference>
<dbReference type="Proteomes" id="UP000177515">
    <property type="component" value="Chromosome 2"/>
</dbReference>